<dbReference type="PROSITE" id="PS50090">
    <property type="entry name" value="MYB_LIKE"/>
    <property type="match status" value="1"/>
</dbReference>
<dbReference type="EMBL" id="BLAL01000297">
    <property type="protein sequence ID" value="GET00997.1"/>
    <property type="molecule type" value="Genomic_DNA"/>
</dbReference>
<evidence type="ECO:0000256" key="1">
    <source>
        <dbReference type="ARBA" id="ARBA00005254"/>
    </source>
</evidence>
<name>A0A8H3MBJ1_9GLOM</name>
<dbReference type="InterPro" id="IPR029045">
    <property type="entry name" value="ClpP/crotonase-like_dom_sf"/>
</dbReference>
<dbReference type="InterPro" id="IPR001005">
    <property type="entry name" value="SANT/Myb"/>
</dbReference>
<dbReference type="Pfam" id="PF00378">
    <property type="entry name" value="ECH_1"/>
    <property type="match status" value="1"/>
</dbReference>
<evidence type="ECO:0000259" key="3">
    <source>
        <dbReference type="PROSITE" id="PS50090"/>
    </source>
</evidence>
<sequence length="774" mass="88290">MKKVTLIKLVGKSEKLKFYPSLFFDKVGMENKENVNNDIYRPKFLLPSITSLPNPSPLTSFYNHESTNAIFRGNFAPQVNFPKQSPLNTISSTQPFEDSTTKQDLNTSIPKYYAPNANYDPNNTSYTTTNWPTYYFDCPYQSNRDTNGSTGPPYNVSTCFSGDIVSMYNNNRQECLENPIPTRSYTSYYNNNGRYLPPLNPNFHSINSSPSSHHLGRNSAFTNVQRRNSDITGDQPLKLGSEVLEGNNNLSVIQHTNVKSDNPLIQTNIDSILLGLLPEESTKRENYDETTKTEGNKEKKKGRSNWTRKETRSLISAVKLKHKLLLAAQRNADKSRIWSDMFSDHCTRFSGRTLKAFKLRWARLAADYSSVYGCIKSGVEPMDFDYYDEMKEILDEEVVTSNNTIKSSDHSIPTLKRKFDDRDEKVVRTSQIEISEDDSKDYSLVLPSLPRFDGLNEVEDTQRKCDKPEPERGNSLTLSMINEFLSIFQELENNSSISIIIITGKGKYFCTGMDLQIVNTTSTSSKKNNNNNIENDLIKIYEKGTSFYNTIKSSKKVIISKINGPVIGGGIGLMFVTDIRICNEKNFYFCFREVKVGLLPAIISQYIIPELGSFKSKQYMLTGEKIFTKQALDDGIISISANGDNDLNKKVEEYTKMLLSSPPKTMGKIKKLVQFISSSDIGDDNKKEFIKKQFIKMMKSKETNRGTKDFNKGQTTDLQKSKLFMLHVLHKRKPERPLIVDVILPFSKYFLRDLVFLTSSIYCRQRTKHDYPPL</sequence>
<reference evidence="4" key="1">
    <citation type="submission" date="2019-10" db="EMBL/GenBank/DDBJ databases">
        <title>Conservation and host-specific expression of non-tandemly repeated heterogenous ribosome RNA gene in arbuscular mycorrhizal fungi.</title>
        <authorList>
            <person name="Maeda T."/>
            <person name="Kobayashi Y."/>
            <person name="Nakagawa T."/>
            <person name="Ezawa T."/>
            <person name="Yamaguchi K."/>
            <person name="Bino T."/>
            <person name="Nishimoto Y."/>
            <person name="Shigenobu S."/>
            <person name="Kawaguchi M."/>
        </authorList>
    </citation>
    <scope>NUCLEOTIDE SEQUENCE</scope>
    <source>
        <strain evidence="4">HR1</strain>
    </source>
</reference>
<feature type="domain" description="Myb-like" evidence="3">
    <location>
        <begin position="298"/>
        <end position="365"/>
    </location>
</feature>
<evidence type="ECO:0000256" key="2">
    <source>
        <dbReference type="SAM" id="MobiDB-lite"/>
    </source>
</evidence>
<comment type="similarity">
    <text evidence="1">Belongs to the enoyl-CoA hydratase/isomerase family.</text>
</comment>
<dbReference type="InterPro" id="IPR001753">
    <property type="entry name" value="Enoyl-CoA_hydra/iso"/>
</dbReference>
<feature type="region of interest" description="Disordered" evidence="2">
    <location>
        <begin position="283"/>
        <end position="307"/>
    </location>
</feature>
<accession>A0A8H3MBJ1</accession>
<dbReference type="AlphaFoldDB" id="A0A8H3MBJ1"/>
<evidence type="ECO:0000313" key="4">
    <source>
        <dbReference type="EMBL" id="GET00997.1"/>
    </source>
</evidence>
<organism evidence="4 5">
    <name type="scientific">Rhizophagus clarus</name>
    <dbReference type="NCBI Taxonomy" id="94130"/>
    <lineage>
        <taxon>Eukaryota</taxon>
        <taxon>Fungi</taxon>
        <taxon>Fungi incertae sedis</taxon>
        <taxon>Mucoromycota</taxon>
        <taxon>Glomeromycotina</taxon>
        <taxon>Glomeromycetes</taxon>
        <taxon>Glomerales</taxon>
        <taxon>Glomeraceae</taxon>
        <taxon>Rhizophagus</taxon>
    </lineage>
</organism>
<proteinExistence type="inferred from homology"/>
<protein>
    <submittedName>
        <fullName evidence="4">Enoyl-CoA hydratase/isomerase family protein</fullName>
    </submittedName>
</protein>
<dbReference type="CDD" id="cd06558">
    <property type="entry name" value="crotonase-like"/>
    <property type="match status" value="1"/>
</dbReference>
<comment type="caution">
    <text evidence="4">The sequence shown here is derived from an EMBL/GenBank/DDBJ whole genome shotgun (WGS) entry which is preliminary data.</text>
</comment>
<dbReference type="Proteomes" id="UP000615446">
    <property type="component" value="Unassembled WGS sequence"/>
</dbReference>
<gene>
    <name evidence="4" type="ORF">RCL2_002743100</name>
</gene>
<dbReference type="PANTHER" id="PTHR42964">
    <property type="entry name" value="ENOYL-COA HYDRATASE"/>
    <property type="match status" value="1"/>
</dbReference>
<keyword evidence="4" id="KW-0413">Isomerase</keyword>
<dbReference type="SUPFAM" id="SSF52096">
    <property type="entry name" value="ClpP/crotonase"/>
    <property type="match status" value="1"/>
</dbReference>
<dbReference type="Gene3D" id="3.90.226.10">
    <property type="entry name" value="2-enoyl-CoA Hydratase, Chain A, domain 1"/>
    <property type="match status" value="1"/>
</dbReference>
<dbReference type="OrthoDB" id="448450at2759"/>
<feature type="compositionally biased region" description="Basic and acidic residues" evidence="2">
    <location>
        <begin position="283"/>
        <end position="297"/>
    </location>
</feature>
<dbReference type="PANTHER" id="PTHR42964:SF1">
    <property type="entry name" value="POLYKETIDE BIOSYNTHESIS ENOYL-COA HYDRATASE PKSH-RELATED"/>
    <property type="match status" value="1"/>
</dbReference>
<evidence type="ECO:0000313" key="5">
    <source>
        <dbReference type="Proteomes" id="UP000615446"/>
    </source>
</evidence>
<dbReference type="GO" id="GO:0016853">
    <property type="term" value="F:isomerase activity"/>
    <property type="evidence" value="ECO:0007669"/>
    <property type="project" value="UniProtKB-KW"/>
</dbReference>
<dbReference type="InterPro" id="IPR051683">
    <property type="entry name" value="Enoyl-CoA_Hydratase/Isomerase"/>
</dbReference>